<name>A0A848BCX8_9FIRM</name>
<dbReference type="Proteomes" id="UP000543804">
    <property type="component" value="Unassembled WGS sequence"/>
</dbReference>
<dbReference type="AlphaFoldDB" id="A0A848BCX8"/>
<accession>A0A848BCX8</accession>
<reference evidence="1 2" key="1">
    <citation type="submission" date="2020-04" db="EMBL/GenBank/DDBJ databases">
        <authorList>
            <person name="Hitch T.C.A."/>
            <person name="Wylensek D."/>
            <person name="Clavel T."/>
        </authorList>
    </citation>
    <scope>NUCLEOTIDE SEQUENCE [LARGE SCALE GENOMIC DNA]</scope>
    <source>
        <strain evidence="1 2">PG-130-P53-12</strain>
    </source>
</reference>
<protein>
    <submittedName>
        <fullName evidence="1">Uncharacterized protein</fullName>
    </submittedName>
</protein>
<evidence type="ECO:0000313" key="2">
    <source>
        <dbReference type="Proteomes" id="UP000543804"/>
    </source>
</evidence>
<gene>
    <name evidence="1" type="ORF">HF878_10720</name>
</gene>
<dbReference type="EMBL" id="JABAFA010000086">
    <property type="protein sequence ID" value="NMD99914.1"/>
    <property type="molecule type" value="Genomic_DNA"/>
</dbReference>
<sequence length="69" mass="7871">MITSIYAAYRGDRYVGEGTLSELAELLGVKRKTLLWARYPAAKKRVEKTEANRKNRSKGGIHLILLEEH</sequence>
<proteinExistence type="predicted"/>
<comment type="caution">
    <text evidence="1">The sequence shown here is derived from an EMBL/GenBank/DDBJ whole genome shotgun (WGS) entry which is preliminary data.</text>
</comment>
<keyword evidence="2" id="KW-1185">Reference proteome</keyword>
<dbReference type="RefSeq" id="WP_170078099.1">
    <property type="nucleotide sequence ID" value="NZ_JABAFA010000086.1"/>
</dbReference>
<organism evidence="1 2">
    <name type="scientific">Selenomonas bovis</name>
    <dbReference type="NCBI Taxonomy" id="416586"/>
    <lineage>
        <taxon>Bacteria</taxon>
        <taxon>Bacillati</taxon>
        <taxon>Bacillota</taxon>
        <taxon>Negativicutes</taxon>
        <taxon>Selenomonadales</taxon>
        <taxon>Selenomonadaceae</taxon>
        <taxon>Selenomonas</taxon>
    </lineage>
</organism>
<evidence type="ECO:0000313" key="1">
    <source>
        <dbReference type="EMBL" id="NMD99914.1"/>
    </source>
</evidence>